<dbReference type="GO" id="GO:0005829">
    <property type="term" value="C:cytosol"/>
    <property type="evidence" value="ECO:0007669"/>
    <property type="project" value="TreeGrafter"/>
</dbReference>
<evidence type="ECO:0000256" key="1">
    <source>
        <dbReference type="ARBA" id="ARBA00022741"/>
    </source>
</evidence>
<feature type="short sequence motif" description="Q motif" evidence="5">
    <location>
        <begin position="4"/>
        <end position="32"/>
    </location>
</feature>
<dbReference type="SMART" id="SM00490">
    <property type="entry name" value="HELICc"/>
    <property type="match status" value="1"/>
</dbReference>
<evidence type="ECO:0000256" key="6">
    <source>
        <dbReference type="SAM" id="MobiDB-lite"/>
    </source>
</evidence>
<evidence type="ECO:0000259" key="9">
    <source>
        <dbReference type="PROSITE" id="PS51195"/>
    </source>
</evidence>
<dbReference type="Pfam" id="PF00270">
    <property type="entry name" value="DEAD"/>
    <property type="match status" value="1"/>
</dbReference>
<evidence type="ECO:0000313" key="11">
    <source>
        <dbReference type="Proteomes" id="UP000217083"/>
    </source>
</evidence>
<reference evidence="11" key="1">
    <citation type="submission" date="2017-08" db="EMBL/GenBank/DDBJ databases">
        <authorList>
            <person name="Huang Z."/>
        </authorList>
    </citation>
    <scope>NUCLEOTIDE SEQUENCE [LARGE SCALE GENOMIC DNA]</scope>
    <source>
        <strain evidence="11">SA5d-4</strain>
    </source>
</reference>
<feature type="domain" description="Helicase C-terminal" evidence="8">
    <location>
        <begin position="237"/>
        <end position="382"/>
    </location>
</feature>
<dbReference type="PROSITE" id="PS51194">
    <property type="entry name" value="HELICASE_CTER"/>
    <property type="match status" value="1"/>
</dbReference>
<dbReference type="PROSITE" id="PS51192">
    <property type="entry name" value="HELICASE_ATP_BIND_1"/>
    <property type="match status" value="1"/>
</dbReference>
<dbReference type="GO" id="GO:0005840">
    <property type="term" value="C:ribosome"/>
    <property type="evidence" value="ECO:0007669"/>
    <property type="project" value="TreeGrafter"/>
</dbReference>
<dbReference type="GO" id="GO:0016787">
    <property type="term" value="F:hydrolase activity"/>
    <property type="evidence" value="ECO:0007669"/>
    <property type="project" value="UniProtKB-KW"/>
</dbReference>
<dbReference type="Pfam" id="PF00271">
    <property type="entry name" value="Helicase_C"/>
    <property type="match status" value="1"/>
</dbReference>
<dbReference type="GO" id="GO:0009409">
    <property type="term" value="P:response to cold"/>
    <property type="evidence" value="ECO:0007669"/>
    <property type="project" value="TreeGrafter"/>
</dbReference>
<evidence type="ECO:0000259" key="8">
    <source>
        <dbReference type="PROSITE" id="PS51194"/>
    </source>
</evidence>
<evidence type="ECO:0000256" key="5">
    <source>
        <dbReference type="PROSITE-ProRule" id="PRU00552"/>
    </source>
</evidence>
<accession>A0A263BVY8</accession>
<dbReference type="GO" id="GO:0033592">
    <property type="term" value="F:RNA strand annealing activity"/>
    <property type="evidence" value="ECO:0007669"/>
    <property type="project" value="TreeGrafter"/>
</dbReference>
<sequence>MKQSNFERFNLKPFIIESIMEQGFKLPTEIQERLIPSIMNGTDAIGKSQTGTGKTLAYLLPIVNNIDPTIAEVQAVITAPTRELAKQIYAEILKLTAHAPEGEKIEARCIVGGTDRSRTIGKLAVPPHIVVATPGRLMDIVVKEQALSIFKASTLVVDEADVMLDMGFINEVDQLASRMKEDVQMLVFSATIPEKLQPFLKKYMQNPKFIEAKGEQATKPKIEHVIIPVRHREKIDLLERVTKSINPYFAIVFTNTKKQADEVANALQERGINVGRLHGSLTPRQRNKVMKDVLDVKMQYLVATDIAARGIDIKGVSHIINYELPEDLDFYIHRSGRTGRAGAEGIAITLYEISDEDALARLTSKGINFAHKDIKNNEFIELAPLRRKRVKKADENQKTFSKLKSQHKVKPGYKKKLKKQAEQMGRRNKQR</sequence>
<dbReference type="CDD" id="cd00268">
    <property type="entry name" value="DEADc"/>
    <property type="match status" value="1"/>
</dbReference>
<dbReference type="Proteomes" id="UP000217083">
    <property type="component" value="Unassembled WGS sequence"/>
</dbReference>
<comment type="caution">
    <text evidence="10">The sequence shown here is derived from an EMBL/GenBank/DDBJ whole genome shotgun (WGS) entry which is preliminary data.</text>
</comment>
<keyword evidence="11" id="KW-1185">Reference proteome</keyword>
<dbReference type="PANTHER" id="PTHR47963">
    <property type="entry name" value="DEAD-BOX ATP-DEPENDENT RNA HELICASE 47, MITOCHONDRIAL"/>
    <property type="match status" value="1"/>
</dbReference>
<name>A0A263BVY8_9BACI</name>
<dbReference type="GO" id="GO:0005524">
    <property type="term" value="F:ATP binding"/>
    <property type="evidence" value="ECO:0007669"/>
    <property type="project" value="UniProtKB-KW"/>
</dbReference>
<evidence type="ECO:0000313" key="10">
    <source>
        <dbReference type="EMBL" id="OZM57712.1"/>
    </source>
</evidence>
<evidence type="ECO:0000256" key="2">
    <source>
        <dbReference type="ARBA" id="ARBA00022801"/>
    </source>
</evidence>
<dbReference type="PANTHER" id="PTHR47963:SF1">
    <property type="entry name" value="DEAD-BOX ATP-DEPENDENT RNA HELICASE CSHB"/>
    <property type="match status" value="1"/>
</dbReference>
<dbReference type="SMART" id="SM00487">
    <property type="entry name" value="DEXDc"/>
    <property type="match status" value="1"/>
</dbReference>
<dbReference type="SUPFAM" id="SSF52540">
    <property type="entry name" value="P-loop containing nucleoside triphosphate hydrolases"/>
    <property type="match status" value="1"/>
</dbReference>
<dbReference type="InterPro" id="IPR014014">
    <property type="entry name" value="RNA_helicase_DEAD_Q_motif"/>
</dbReference>
<reference evidence="10 11" key="2">
    <citation type="submission" date="2017-09" db="EMBL/GenBank/DDBJ databases">
        <title>Bacillus patelloidae sp. nov., isolated from the intestinal tract of a marine limpet.</title>
        <authorList>
            <person name="Liu R."/>
            <person name="Dong C."/>
            <person name="Shao Z."/>
        </authorList>
    </citation>
    <scope>NUCLEOTIDE SEQUENCE [LARGE SCALE GENOMIC DNA]</scope>
    <source>
        <strain evidence="10 11">SA5d-4</strain>
    </source>
</reference>
<evidence type="ECO:0000259" key="7">
    <source>
        <dbReference type="PROSITE" id="PS51192"/>
    </source>
</evidence>
<dbReference type="GO" id="GO:0003724">
    <property type="term" value="F:RNA helicase activity"/>
    <property type="evidence" value="ECO:0007669"/>
    <property type="project" value="InterPro"/>
</dbReference>
<feature type="domain" description="DEAD-box RNA helicase Q" evidence="9">
    <location>
        <begin position="4"/>
        <end position="32"/>
    </location>
</feature>
<dbReference type="AlphaFoldDB" id="A0A263BVY8"/>
<dbReference type="CDD" id="cd18787">
    <property type="entry name" value="SF2_C_DEAD"/>
    <property type="match status" value="1"/>
</dbReference>
<dbReference type="InterPro" id="IPR014001">
    <property type="entry name" value="Helicase_ATP-bd"/>
</dbReference>
<dbReference type="InterPro" id="IPR044742">
    <property type="entry name" value="DEAD/DEAH_RhlB"/>
</dbReference>
<evidence type="ECO:0000256" key="3">
    <source>
        <dbReference type="ARBA" id="ARBA00022806"/>
    </source>
</evidence>
<keyword evidence="2" id="KW-0378">Hydrolase</keyword>
<dbReference type="EMBL" id="NPIA01000002">
    <property type="protein sequence ID" value="OZM57712.1"/>
    <property type="molecule type" value="Genomic_DNA"/>
</dbReference>
<feature type="compositionally biased region" description="Basic residues" evidence="6">
    <location>
        <begin position="404"/>
        <end position="418"/>
    </location>
</feature>
<gene>
    <name evidence="10" type="ORF">CIB95_04930</name>
</gene>
<feature type="domain" description="Helicase ATP-binding" evidence="7">
    <location>
        <begin position="35"/>
        <end position="210"/>
    </location>
</feature>
<keyword evidence="3 10" id="KW-0347">Helicase</keyword>
<dbReference type="InterPro" id="IPR050547">
    <property type="entry name" value="DEAD_box_RNA_helicases"/>
</dbReference>
<dbReference type="Gene3D" id="3.40.50.300">
    <property type="entry name" value="P-loop containing nucleotide triphosphate hydrolases"/>
    <property type="match status" value="2"/>
</dbReference>
<dbReference type="InterPro" id="IPR027417">
    <property type="entry name" value="P-loop_NTPase"/>
</dbReference>
<proteinExistence type="predicted"/>
<organism evidence="10 11">
    <name type="scientific">Lottiidibacillus patelloidae</name>
    <dbReference type="NCBI Taxonomy" id="2670334"/>
    <lineage>
        <taxon>Bacteria</taxon>
        <taxon>Bacillati</taxon>
        <taxon>Bacillota</taxon>
        <taxon>Bacilli</taxon>
        <taxon>Bacillales</taxon>
        <taxon>Bacillaceae</taxon>
        <taxon>Lottiidibacillus</taxon>
    </lineage>
</organism>
<keyword evidence="1" id="KW-0547">Nucleotide-binding</keyword>
<dbReference type="InterPro" id="IPR011545">
    <property type="entry name" value="DEAD/DEAH_box_helicase_dom"/>
</dbReference>
<feature type="region of interest" description="Disordered" evidence="6">
    <location>
        <begin position="392"/>
        <end position="431"/>
    </location>
</feature>
<evidence type="ECO:0000256" key="4">
    <source>
        <dbReference type="ARBA" id="ARBA00022840"/>
    </source>
</evidence>
<dbReference type="InterPro" id="IPR001650">
    <property type="entry name" value="Helicase_C-like"/>
</dbReference>
<dbReference type="PROSITE" id="PS51195">
    <property type="entry name" value="Q_MOTIF"/>
    <property type="match status" value="1"/>
</dbReference>
<protein>
    <submittedName>
        <fullName evidence="10">DEAD/DEAH box helicase</fullName>
    </submittedName>
</protein>
<dbReference type="RefSeq" id="WP_094922696.1">
    <property type="nucleotide sequence ID" value="NZ_NPIA01000002.1"/>
</dbReference>
<keyword evidence="4" id="KW-0067">ATP-binding</keyword>